<sequence length="394" mass="42410">MGVPRRRRVPAWLGWVVVVAVLGAIFGVPPLMRVLAAPPISEEFGIEDAVVALRLDARGTSYLVLVNEAGQTRSARVDERGFEDARIAWSEAGLSTGDPGHEYVLAEDGLVEIPLPGAHDGRTEHSRFATDAGFTVMMSSPQMPEAAFVDAASGTLTSVDTEYSVPTLASCDGEVVMVREAAVETVTPSTRDFDGLGLVDGIESLACDADRAYGLSELSDRGASRQALRVWDRESGKVGAFEVRYPETVQGWRSSSLFVREGRLFWTVDWQLWSVRPPVSGGRDPGAEGALPVLEAAPVADLSDRIGGFQTVVGTDEGILAPASGRVYGVAVDEEWVKRFKGASYDRLDGVAIFSVDATTGERRVEIEVGDIDFPRRDIRVSTIAVDPEWAAGR</sequence>
<organism evidence="2 3">
    <name type="scientific">Leucobacter triazinivorans</name>
    <dbReference type="NCBI Taxonomy" id="1784719"/>
    <lineage>
        <taxon>Bacteria</taxon>
        <taxon>Bacillati</taxon>
        <taxon>Actinomycetota</taxon>
        <taxon>Actinomycetes</taxon>
        <taxon>Micrococcales</taxon>
        <taxon>Microbacteriaceae</taxon>
        <taxon>Leucobacter</taxon>
    </lineage>
</organism>
<keyword evidence="1" id="KW-1133">Transmembrane helix</keyword>
<evidence type="ECO:0000256" key="1">
    <source>
        <dbReference type="SAM" id="Phobius"/>
    </source>
</evidence>
<name>A0A4P6KCB6_9MICO</name>
<keyword evidence="3" id="KW-1185">Reference proteome</keyword>
<dbReference type="RefSeq" id="WP_130108964.1">
    <property type="nucleotide sequence ID" value="NZ_CP035806.1"/>
</dbReference>
<dbReference type="KEGG" id="ltr:EVS81_02345"/>
<keyword evidence="1" id="KW-0812">Transmembrane</keyword>
<evidence type="ECO:0000313" key="3">
    <source>
        <dbReference type="Proteomes" id="UP000289260"/>
    </source>
</evidence>
<dbReference type="OrthoDB" id="3758542at2"/>
<gene>
    <name evidence="2" type="ORF">EVS81_02345</name>
</gene>
<dbReference type="Proteomes" id="UP000289260">
    <property type="component" value="Chromosome"/>
</dbReference>
<feature type="transmembrane region" description="Helical" evidence="1">
    <location>
        <begin position="12"/>
        <end position="32"/>
    </location>
</feature>
<dbReference type="AlphaFoldDB" id="A0A4P6KCB6"/>
<proteinExistence type="predicted"/>
<dbReference type="EMBL" id="CP035806">
    <property type="protein sequence ID" value="QBE47812.1"/>
    <property type="molecule type" value="Genomic_DNA"/>
</dbReference>
<evidence type="ECO:0000313" key="2">
    <source>
        <dbReference type="EMBL" id="QBE47812.1"/>
    </source>
</evidence>
<protein>
    <submittedName>
        <fullName evidence="2">Uncharacterized protein</fullName>
    </submittedName>
</protein>
<keyword evidence="1" id="KW-0472">Membrane</keyword>
<reference evidence="2 3" key="1">
    <citation type="submission" date="2019-02" db="EMBL/GenBank/DDBJ databases">
        <authorList>
            <person name="Sun L."/>
            <person name="Pan D."/>
            <person name="Wu X."/>
        </authorList>
    </citation>
    <scope>NUCLEOTIDE SEQUENCE [LARGE SCALE GENOMIC DNA]</scope>
    <source>
        <strain evidence="2 3">JW-1</strain>
    </source>
</reference>
<accession>A0A4P6KCB6</accession>